<dbReference type="InterPro" id="IPR001307">
    <property type="entry name" value="Thiosulphate_STrfase_CS"/>
</dbReference>
<dbReference type="PANTHER" id="PTHR43084:SF1">
    <property type="entry name" value="PERSULFIDE DIOXYGENASE ETHE1, MITOCHONDRIAL"/>
    <property type="match status" value="1"/>
</dbReference>
<dbReference type="InterPro" id="IPR044528">
    <property type="entry name" value="POD-like_MBL-fold"/>
</dbReference>
<dbReference type="InterPro" id="IPR036866">
    <property type="entry name" value="RibonucZ/Hydroxyglut_hydro"/>
</dbReference>
<dbReference type="PROSITE" id="PS50206">
    <property type="entry name" value="RHODANESE_3"/>
    <property type="match status" value="1"/>
</dbReference>
<dbReference type="GO" id="GO:0050313">
    <property type="term" value="F:sulfur dioxygenase activity"/>
    <property type="evidence" value="ECO:0007669"/>
    <property type="project" value="InterPro"/>
</dbReference>
<dbReference type="AlphaFoldDB" id="A0A1A9EXN1"/>
<dbReference type="EMBL" id="CP015839">
    <property type="protein sequence ID" value="ANG62676.1"/>
    <property type="molecule type" value="Genomic_DNA"/>
</dbReference>
<dbReference type="PROSITE" id="PS00380">
    <property type="entry name" value="RHODANESE_1"/>
    <property type="match status" value="1"/>
</dbReference>
<dbReference type="GO" id="GO:0016787">
    <property type="term" value="F:hydrolase activity"/>
    <property type="evidence" value="ECO:0007669"/>
    <property type="project" value="UniProtKB-KW"/>
</dbReference>
<dbReference type="SUPFAM" id="SSF56281">
    <property type="entry name" value="Metallo-hydrolase/oxidoreductase"/>
    <property type="match status" value="1"/>
</dbReference>
<evidence type="ECO:0000313" key="3">
    <source>
        <dbReference type="EMBL" id="ANG62676.1"/>
    </source>
</evidence>
<dbReference type="Gene3D" id="3.40.250.10">
    <property type="entry name" value="Rhodanese-like domain"/>
    <property type="match status" value="1"/>
</dbReference>
<reference evidence="3 4" key="2">
    <citation type="journal article" date="2018" name="Int. J. Syst. Evol. Microbiol.">
        <title>Marinobacterium aestuarii sp. nov., a benzene-degrading marine bacterium isolated from estuary sediment.</title>
        <authorList>
            <person name="Bae S.S."/>
            <person name="Jung J."/>
            <person name="Chung D."/>
            <person name="Baek K."/>
        </authorList>
    </citation>
    <scope>NUCLEOTIDE SEQUENCE [LARGE SCALE GENOMIC DNA]</scope>
    <source>
        <strain evidence="3 4">ST58-10</strain>
    </source>
</reference>
<proteinExistence type="predicted"/>
<dbReference type="CDD" id="cd00158">
    <property type="entry name" value="RHOD"/>
    <property type="match status" value="1"/>
</dbReference>
<dbReference type="Gene3D" id="3.60.15.10">
    <property type="entry name" value="Ribonuclease Z/Hydroxyacylglutathione hydrolase-like"/>
    <property type="match status" value="1"/>
</dbReference>
<dbReference type="KEGG" id="mars:A8C75_09395"/>
<dbReference type="RefSeq" id="WP_067381179.1">
    <property type="nucleotide sequence ID" value="NZ_CP015839.1"/>
</dbReference>
<dbReference type="SUPFAM" id="SSF52821">
    <property type="entry name" value="Rhodanese/Cell cycle control phosphatase"/>
    <property type="match status" value="1"/>
</dbReference>
<dbReference type="Proteomes" id="UP000078070">
    <property type="component" value="Chromosome"/>
</dbReference>
<evidence type="ECO:0000313" key="4">
    <source>
        <dbReference type="Proteomes" id="UP000078070"/>
    </source>
</evidence>
<dbReference type="OrthoDB" id="9791096at2"/>
<keyword evidence="1" id="KW-0479">Metal-binding</keyword>
<evidence type="ECO:0000256" key="1">
    <source>
        <dbReference type="ARBA" id="ARBA00022723"/>
    </source>
</evidence>
<dbReference type="GO" id="GO:0070813">
    <property type="term" value="P:hydrogen sulfide metabolic process"/>
    <property type="evidence" value="ECO:0007669"/>
    <property type="project" value="TreeGrafter"/>
</dbReference>
<reference evidence="4" key="1">
    <citation type="submission" date="2016-05" db="EMBL/GenBank/DDBJ databases">
        <authorList>
            <person name="Baek K."/>
            <person name="Yang S.-J."/>
        </authorList>
    </citation>
    <scope>NUCLEOTIDE SEQUENCE [LARGE SCALE GENOMIC DNA]</scope>
    <source>
        <strain evidence="4">ST58-10</strain>
    </source>
</reference>
<protein>
    <submittedName>
        <fullName evidence="3">MBL fold metallo-hydrolase</fullName>
    </submittedName>
</protein>
<dbReference type="GO" id="GO:0004792">
    <property type="term" value="F:thiosulfate-cyanide sulfurtransferase activity"/>
    <property type="evidence" value="ECO:0007669"/>
    <property type="project" value="InterPro"/>
</dbReference>
<keyword evidence="3" id="KW-0378">Hydrolase</keyword>
<dbReference type="Pfam" id="PF00753">
    <property type="entry name" value="Lactamase_B"/>
    <property type="match status" value="1"/>
</dbReference>
<feature type="domain" description="Rhodanese" evidence="2">
    <location>
        <begin position="252"/>
        <end position="342"/>
    </location>
</feature>
<dbReference type="GO" id="GO:0006749">
    <property type="term" value="P:glutathione metabolic process"/>
    <property type="evidence" value="ECO:0007669"/>
    <property type="project" value="InterPro"/>
</dbReference>
<dbReference type="SMART" id="SM00450">
    <property type="entry name" value="RHOD"/>
    <property type="match status" value="1"/>
</dbReference>
<gene>
    <name evidence="3" type="ORF">A8C75_09395</name>
</gene>
<dbReference type="InterPro" id="IPR001763">
    <property type="entry name" value="Rhodanese-like_dom"/>
</dbReference>
<dbReference type="Pfam" id="PF00581">
    <property type="entry name" value="Rhodanese"/>
    <property type="match status" value="1"/>
</dbReference>
<organism evidence="3 4">
    <name type="scientific">Marinobacterium aestuarii</name>
    <dbReference type="NCBI Taxonomy" id="1821621"/>
    <lineage>
        <taxon>Bacteria</taxon>
        <taxon>Pseudomonadati</taxon>
        <taxon>Pseudomonadota</taxon>
        <taxon>Gammaproteobacteria</taxon>
        <taxon>Oceanospirillales</taxon>
        <taxon>Oceanospirillaceae</taxon>
        <taxon>Marinobacterium</taxon>
    </lineage>
</organism>
<dbReference type="InterPro" id="IPR036873">
    <property type="entry name" value="Rhodanese-like_dom_sf"/>
</dbReference>
<dbReference type="STRING" id="1821621.A8C75_09395"/>
<sequence length="344" mass="37250">MIFEQVATGGCQSYLVGCGDTCSAVLIDPEISQVDRYLAIAARDGLRIHYVIDTHTHADHFSATRTLAQRLKVPVVMHRDSPAPFADLRLQDADLLRVGNLRLQALHTPGHTADSMCLLLDDRIFTGDTLLIGGTGRTDLPSGDPSALYDSLFSGILKLDPSLLVFPAHDYKARGSSTIAEELANNPRLQRTERTAFIEMMEHLDLNAPTHLTEALRTNMSGGKSVAQLLAEAATKTPFVSLSELRARIVAGSTDLIVLDVRERDAFDAGHVPGAMNLPRGQLELRVNDALPDPTRRIVTLCQFGKISTLAAATLRELGFLRTSALDGGMAAWTEAGYPLEKAG</sequence>
<dbReference type="InterPro" id="IPR051682">
    <property type="entry name" value="Mito_Persulfide_Diox"/>
</dbReference>
<dbReference type="InterPro" id="IPR001279">
    <property type="entry name" value="Metallo-B-lactamas"/>
</dbReference>
<keyword evidence="4" id="KW-1185">Reference proteome</keyword>
<dbReference type="GO" id="GO:0046872">
    <property type="term" value="F:metal ion binding"/>
    <property type="evidence" value="ECO:0007669"/>
    <property type="project" value="UniProtKB-KW"/>
</dbReference>
<evidence type="ECO:0000259" key="2">
    <source>
        <dbReference type="PROSITE" id="PS50206"/>
    </source>
</evidence>
<dbReference type="CDD" id="cd07724">
    <property type="entry name" value="POD-like_MBL-fold"/>
    <property type="match status" value="1"/>
</dbReference>
<dbReference type="PANTHER" id="PTHR43084">
    <property type="entry name" value="PERSULFIDE DIOXYGENASE ETHE1"/>
    <property type="match status" value="1"/>
</dbReference>
<accession>A0A1A9EXN1</accession>
<dbReference type="SMART" id="SM00849">
    <property type="entry name" value="Lactamase_B"/>
    <property type="match status" value="1"/>
</dbReference>
<name>A0A1A9EXN1_9GAMM</name>